<comment type="caution">
    <text evidence="2">The sequence shown here is derived from an EMBL/GenBank/DDBJ whole genome shotgun (WGS) entry which is preliminary data.</text>
</comment>
<gene>
    <name evidence="2" type="ORF">BV898_20006</name>
</gene>
<feature type="signal peptide" evidence="1">
    <location>
        <begin position="1"/>
        <end position="21"/>
    </location>
</feature>
<accession>A0A9X6NMI3</accession>
<name>A0A9X6NMI3_HYPEX</name>
<dbReference type="Proteomes" id="UP000192578">
    <property type="component" value="Unassembled WGS sequence"/>
</dbReference>
<reference evidence="3" key="1">
    <citation type="submission" date="2017-01" db="EMBL/GenBank/DDBJ databases">
        <title>Comparative genomics of anhydrobiosis in the tardigrade Hypsibius dujardini.</title>
        <authorList>
            <person name="Yoshida Y."/>
            <person name="Koutsovoulos G."/>
            <person name="Laetsch D."/>
            <person name="Stevens L."/>
            <person name="Kumar S."/>
            <person name="Horikawa D."/>
            <person name="Ishino K."/>
            <person name="Komine S."/>
            <person name="Tomita M."/>
            <person name="Blaxter M."/>
            <person name="Arakawa K."/>
        </authorList>
    </citation>
    <scope>NUCLEOTIDE SEQUENCE [LARGE SCALE GENOMIC DNA]</scope>
    <source>
        <strain evidence="3">Z151</strain>
    </source>
</reference>
<evidence type="ECO:0000313" key="2">
    <source>
        <dbReference type="EMBL" id="OWA55618.1"/>
    </source>
</evidence>
<evidence type="ECO:0000256" key="1">
    <source>
        <dbReference type="SAM" id="SignalP"/>
    </source>
</evidence>
<dbReference type="EMBL" id="MTYJ01001091">
    <property type="protein sequence ID" value="OWA55618.1"/>
    <property type="molecule type" value="Genomic_DNA"/>
</dbReference>
<proteinExistence type="predicted"/>
<keyword evidence="3" id="KW-1185">Reference proteome</keyword>
<keyword evidence="1" id="KW-0732">Signal</keyword>
<evidence type="ECO:0000313" key="3">
    <source>
        <dbReference type="Proteomes" id="UP000192578"/>
    </source>
</evidence>
<dbReference type="AlphaFoldDB" id="A0A9X6NMI3"/>
<feature type="chain" id="PRO_5040906732" evidence="1">
    <location>
        <begin position="22"/>
        <end position="130"/>
    </location>
</feature>
<sequence length="130" mass="14052">MALKTTAGLIVLALFVSDTFAATLKGSDEGDEADPLLMLVKSNGDCRSSVIPLGSGFVNGLLSSIRTSGSTDEFDGRDRHDYGNPDQTVTFTTAGNDIDQFGTKKTNNRIIEHNTRHRNNEGEIVWAFSV</sequence>
<protein>
    <submittedName>
        <fullName evidence="2">Uncharacterized protein</fullName>
    </submittedName>
</protein>
<organism evidence="2 3">
    <name type="scientific">Hypsibius exemplaris</name>
    <name type="common">Freshwater tardigrade</name>
    <dbReference type="NCBI Taxonomy" id="2072580"/>
    <lineage>
        <taxon>Eukaryota</taxon>
        <taxon>Metazoa</taxon>
        <taxon>Ecdysozoa</taxon>
        <taxon>Tardigrada</taxon>
        <taxon>Eutardigrada</taxon>
        <taxon>Parachela</taxon>
        <taxon>Hypsibioidea</taxon>
        <taxon>Hypsibiidae</taxon>
        <taxon>Hypsibius</taxon>
    </lineage>
</organism>